<accession>A0AAN9APZ3</accession>
<feature type="compositionally biased region" description="Polar residues" evidence="5">
    <location>
        <begin position="481"/>
        <end position="497"/>
    </location>
</feature>
<feature type="compositionally biased region" description="Basic and acidic residues" evidence="5">
    <location>
        <begin position="662"/>
        <end position="714"/>
    </location>
</feature>
<dbReference type="SMART" id="SM00249">
    <property type="entry name" value="PHD"/>
    <property type="match status" value="1"/>
</dbReference>
<feature type="compositionally biased region" description="Basic and acidic residues" evidence="5">
    <location>
        <begin position="238"/>
        <end position="250"/>
    </location>
</feature>
<feature type="compositionally biased region" description="Basic and acidic residues" evidence="5">
    <location>
        <begin position="1088"/>
        <end position="1106"/>
    </location>
</feature>
<feature type="compositionally biased region" description="Basic and acidic residues" evidence="5">
    <location>
        <begin position="377"/>
        <end position="446"/>
    </location>
</feature>
<sequence length="1396" mass="152458">MAAAGESTCHSDPNFAVICSFVEKYGELLGLPDIPFVDLQDYLEDTKAVSRPLIDLHVRLLKRIGKTSVNHERFERSIVKFCFYFSDRDAWEVERFGYRHAQLSTKLRVLKNLLECQFDYNVKFKEKVNEFPPEEMRFLPAGRDRDGMTYWYLVDKDFNLFVYREEPDDENAESWKLLCSDRDELASLVDRLRNNTQRNFMEDDKDKSSVFTDESKTTSKEGSPEREEKPPDITMATLKEESTDVKHEPPEGSASEMKSAKAETEQDMTGSAVVKSFTVKREPVTEGMESTGNWKVSETETSQPSQKGEQKRENSKTENRKEESDKTSDVAAESEHRTESAVGSEKEGSEKNQTGEVDSVPETSVTEQSDSAQLKVTETDKYDKACDISESVDKSEKSNRSEATKEKTESKGECETGEDETKSKGQDMKNQKDNEAKEKSASKAKDVAPSSTEETVEGGVKPEETTSKSVSSKEEGKSVAIESSPSIKDNVQDSSPSKGAVPASGDKAPDQSSHSEKSAVEGKLTAEKESTGEDLTKKGEKESEAVAHDTKSSQPEQNEPTADKKETANNSAKTTESVSESKTDSKTDTEEKVESSSSDCTGAKSDQKNEVQSRKVDAKGDSWLESAGEKTQTDMQTSSEKVQSDPSDKNKQSKSDNQASAGKKESRDIKAMEVDSKAETELGKVENKGKEEVKAKESKKQNNKDGESSAEQKTEATSTLRDSDVKLKESVSSTAVTDSENASTSEKQDCEGDVKGSSGQSEENKSSGGAGQGTGKDSTAAEGLVEDSKSKVDDSNGEVGKSLTSKTAVVDDSDSANCSKKVSQKKSKDSEEHDVEKSESSVSDSSKTKDLGEASKTTADSEGTVNSVVKSGSDEVTTTPHNEEETAEKMEVDVDSSKATGVTGKEKEPVKSRPTRARKGKQGNNTENDVDKDKKMDESTPKATENQEEKTPKAAENQEEKTPKAAENQEENTPKAAENQEENTPKAAENQEENTPKAAENLVNGHTEDGEEPEKVTEEQEVATPKKSRKAVRRGRGGSRGRGRKKRGGSRGVKRTAPQVDSEDNNSEPAEKRAKQVGVKRGGAAARGRRDAKSADQGRDDEKSSDSDAPLVNNRGRGKGGRGGGAKTPTKAGSKVKANSDGEEAGESSSSDDLPLSKAAKKKKIVGEDSSDFEPDEPVTPAKTAGGVTKANTTPKAKKTKPPVAQKKAEEETDLMQMNTRRSMRIRTMKKKEPTPELAVSCEEASGELSSEVDLPTDEDTDDDDEFKPRQGRNRQRQAALKKKEEEREPVDDTPCLICQKSTHPDMMLLCDSCDKGYHMACLRPPLMAIPEGDWFCPPCEHVGTLFLHGGLVDLTESSFLPLCYSESLDLTESSFLPLCYSESLDLTDLGWVAEW</sequence>
<dbReference type="CDD" id="cd15543">
    <property type="entry name" value="PHD_RSF1"/>
    <property type="match status" value="1"/>
</dbReference>
<evidence type="ECO:0000256" key="2">
    <source>
        <dbReference type="ARBA" id="ARBA00022771"/>
    </source>
</evidence>
<dbReference type="InterPro" id="IPR001965">
    <property type="entry name" value="Znf_PHD"/>
</dbReference>
<dbReference type="GO" id="GO:0031213">
    <property type="term" value="C:RSF complex"/>
    <property type="evidence" value="ECO:0007669"/>
    <property type="project" value="InterPro"/>
</dbReference>
<feature type="compositionally biased region" description="Basic and acidic residues" evidence="5">
    <location>
        <begin position="507"/>
        <end position="551"/>
    </location>
</feature>
<protein>
    <recommendedName>
        <fullName evidence="6">PHD-type domain-containing protein</fullName>
    </recommendedName>
</protein>
<feature type="compositionally biased region" description="Polar residues" evidence="5">
    <location>
        <begin position="730"/>
        <end position="745"/>
    </location>
</feature>
<dbReference type="SUPFAM" id="SSF57903">
    <property type="entry name" value="FYVE/PHD zinc finger"/>
    <property type="match status" value="1"/>
</dbReference>
<feature type="region of interest" description="Disordered" evidence="5">
    <location>
        <begin position="199"/>
        <end position="1288"/>
    </location>
</feature>
<dbReference type="InterPro" id="IPR019786">
    <property type="entry name" value="Zinc_finger_PHD-type_CS"/>
</dbReference>
<evidence type="ECO:0000256" key="4">
    <source>
        <dbReference type="PROSITE-ProRule" id="PRU00146"/>
    </source>
</evidence>
<dbReference type="InterPro" id="IPR013083">
    <property type="entry name" value="Znf_RING/FYVE/PHD"/>
</dbReference>
<organism evidence="7 8">
    <name type="scientific">Littorina saxatilis</name>
    <dbReference type="NCBI Taxonomy" id="31220"/>
    <lineage>
        <taxon>Eukaryota</taxon>
        <taxon>Metazoa</taxon>
        <taxon>Spiralia</taxon>
        <taxon>Lophotrochozoa</taxon>
        <taxon>Mollusca</taxon>
        <taxon>Gastropoda</taxon>
        <taxon>Caenogastropoda</taxon>
        <taxon>Littorinimorpha</taxon>
        <taxon>Littorinoidea</taxon>
        <taxon>Littorinidae</taxon>
        <taxon>Littorina</taxon>
    </lineage>
</organism>
<feature type="domain" description="PHD-type" evidence="6">
    <location>
        <begin position="1293"/>
        <end position="1343"/>
    </location>
</feature>
<evidence type="ECO:0000256" key="1">
    <source>
        <dbReference type="ARBA" id="ARBA00022723"/>
    </source>
</evidence>
<gene>
    <name evidence="7" type="ORF">V1264_010732</name>
</gene>
<feature type="compositionally biased region" description="Basic and acidic residues" evidence="5">
    <location>
        <begin position="881"/>
        <end position="896"/>
    </location>
</feature>
<feature type="compositionally biased region" description="Basic and acidic residues" evidence="5">
    <location>
        <begin position="826"/>
        <end position="839"/>
    </location>
</feature>
<feature type="compositionally biased region" description="Basic residues" evidence="5">
    <location>
        <begin position="1026"/>
        <end position="1054"/>
    </location>
</feature>
<dbReference type="InterPro" id="IPR019787">
    <property type="entry name" value="Znf_PHD-finger"/>
</dbReference>
<keyword evidence="2 4" id="KW-0863">Zinc-finger</keyword>
<dbReference type="GO" id="GO:0042393">
    <property type="term" value="F:histone binding"/>
    <property type="evidence" value="ECO:0007669"/>
    <property type="project" value="TreeGrafter"/>
</dbReference>
<dbReference type="Proteomes" id="UP001374579">
    <property type="component" value="Unassembled WGS sequence"/>
</dbReference>
<feature type="compositionally biased region" description="Polar residues" evidence="5">
    <location>
        <begin position="568"/>
        <end position="578"/>
    </location>
</feature>
<feature type="compositionally biased region" description="Acidic residues" evidence="5">
    <location>
        <begin position="1255"/>
        <end position="1266"/>
    </location>
</feature>
<dbReference type="EMBL" id="JBAMIC010000024">
    <property type="protein sequence ID" value="KAK7091013.1"/>
    <property type="molecule type" value="Genomic_DNA"/>
</dbReference>
<dbReference type="InterPro" id="IPR028938">
    <property type="entry name" value="Rsf1-like"/>
</dbReference>
<feature type="compositionally biased region" description="Polar residues" evidence="5">
    <location>
        <begin position="855"/>
        <end position="880"/>
    </location>
</feature>
<feature type="compositionally biased region" description="Polar residues" evidence="5">
    <location>
        <begin position="288"/>
        <end position="307"/>
    </location>
</feature>
<dbReference type="Pfam" id="PF00628">
    <property type="entry name" value="PHD"/>
    <property type="match status" value="1"/>
</dbReference>
<keyword evidence="1" id="KW-0479">Metal-binding</keyword>
<keyword evidence="3" id="KW-0862">Zinc</keyword>
<dbReference type="GO" id="GO:0008270">
    <property type="term" value="F:zinc ion binding"/>
    <property type="evidence" value="ECO:0007669"/>
    <property type="project" value="UniProtKB-KW"/>
</dbReference>
<dbReference type="GO" id="GO:0045892">
    <property type="term" value="P:negative regulation of DNA-templated transcription"/>
    <property type="evidence" value="ECO:0007669"/>
    <property type="project" value="TreeGrafter"/>
</dbReference>
<proteinExistence type="predicted"/>
<feature type="compositionally biased region" description="Basic and acidic residues" evidence="5">
    <location>
        <begin position="605"/>
        <end position="632"/>
    </location>
</feature>
<dbReference type="PROSITE" id="PS50016">
    <property type="entry name" value="ZF_PHD_2"/>
    <property type="match status" value="1"/>
</dbReference>
<evidence type="ECO:0000313" key="8">
    <source>
        <dbReference type="Proteomes" id="UP001374579"/>
    </source>
</evidence>
<dbReference type="PANTHER" id="PTHR14296">
    <property type="entry name" value="REMODELING AND SPACING FACTOR 1"/>
    <property type="match status" value="1"/>
</dbReference>
<dbReference type="PANTHER" id="PTHR14296:SF16">
    <property type="entry name" value="REMODELING AND SPACING FACTOR 1"/>
    <property type="match status" value="1"/>
</dbReference>
<name>A0AAN9APZ3_9CAEN</name>
<dbReference type="InterPro" id="IPR011011">
    <property type="entry name" value="Znf_FYVE_PHD"/>
</dbReference>
<feature type="compositionally biased region" description="Basic and acidic residues" evidence="5">
    <location>
        <begin position="308"/>
        <end position="350"/>
    </location>
</feature>
<reference evidence="7 8" key="1">
    <citation type="submission" date="2024-02" db="EMBL/GenBank/DDBJ databases">
        <title>Chromosome-scale genome assembly of the rough periwinkle Littorina saxatilis.</title>
        <authorList>
            <person name="De Jode A."/>
            <person name="Faria R."/>
            <person name="Formenti G."/>
            <person name="Sims Y."/>
            <person name="Smith T.P."/>
            <person name="Tracey A."/>
            <person name="Wood J.M.D."/>
            <person name="Zagrodzka Z.B."/>
            <person name="Johannesson K."/>
            <person name="Butlin R.K."/>
            <person name="Leder E.H."/>
        </authorList>
    </citation>
    <scope>NUCLEOTIDE SEQUENCE [LARGE SCALE GENOMIC DNA]</scope>
    <source>
        <strain evidence="7">Snail1</strain>
        <tissue evidence="7">Muscle</tissue>
    </source>
</reference>
<keyword evidence="8" id="KW-1185">Reference proteome</keyword>
<feature type="compositionally biased region" description="Polar residues" evidence="5">
    <location>
        <begin position="351"/>
        <end position="376"/>
    </location>
</feature>
<evidence type="ECO:0000259" key="6">
    <source>
        <dbReference type="PROSITE" id="PS50016"/>
    </source>
</evidence>
<evidence type="ECO:0000313" key="7">
    <source>
        <dbReference type="EMBL" id="KAK7091013.1"/>
    </source>
</evidence>
<feature type="compositionally biased region" description="Basic and acidic residues" evidence="5">
    <location>
        <begin position="579"/>
        <end position="594"/>
    </location>
</feature>
<evidence type="ECO:0000256" key="3">
    <source>
        <dbReference type="ARBA" id="ARBA00022833"/>
    </source>
</evidence>
<evidence type="ECO:0000256" key="5">
    <source>
        <dbReference type="SAM" id="MobiDB-lite"/>
    </source>
</evidence>
<feature type="compositionally biased region" description="Basic and acidic residues" evidence="5">
    <location>
        <begin position="460"/>
        <end position="477"/>
    </location>
</feature>
<feature type="compositionally biased region" description="Basic and acidic residues" evidence="5">
    <location>
        <begin position="200"/>
        <end position="231"/>
    </location>
</feature>
<feature type="compositionally biased region" description="Basic and acidic residues" evidence="5">
    <location>
        <begin position="929"/>
        <end position="964"/>
    </location>
</feature>
<feature type="compositionally biased region" description="Basic and acidic residues" evidence="5">
    <location>
        <begin position="642"/>
        <end position="654"/>
    </location>
</feature>
<comment type="caution">
    <text evidence="7">The sequence shown here is derived from an EMBL/GenBank/DDBJ whole genome shotgun (WGS) entry which is preliminary data.</text>
</comment>
<dbReference type="Gene3D" id="3.30.40.10">
    <property type="entry name" value="Zinc/RING finger domain, C3HC4 (zinc finger)"/>
    <property type="match status" value="1"/>
</dbReference>
<dbReference type="PROSITE" id="PS01359">
    <property type="entry name" value="ZF_PHD_1"/>
    <property type="match status" value="1"/>
</dbReference>
<feature type="compositionally biased region" description="Low complexity" evidence="5">
    <location>
        <begin position="1076"/>
        <end position="1086"/>
    </location>
</feature>